<evidence type="ECO:0000256" key="1">
    <source>
        <dbReference type="SAM" id="MobiDB-lite"/>
    </source>
</evidence>
<gene>
    <name evidence="2" type="ORF">TIS948_LOCUS22485</name>
</gene>
<dbReference type="Proteomes" id="UP000663825">
    <property type="component" value="Unassembled WGS sequence"/>
</dbReference>
<feature type="region of interest" description="Disordered" evidence="1">
    <location>
        <begin position="88"/>
        <end position="108"/>
    </location>
</feature>
<dbReference type="EMBL" id="CAJNXB010003863">
    <property type="protein sequence ID" value="CAF3342399.1"/>
    <property type="molecule type" value="Genomic_DNA"/>
</dbReference>
<reference evidence="2" key="1">
    <citation type="submission" date="2021-02" db="EMBL/GenBank/DDBJ databases">
        <authorList>
            <person name="Nowell W R."/>
        </authorList>
    </citation>
    <scope>NUCLEOTIDE SEQUENCE</scope>
</reference>
<dbReference type="OrthoDB" id="10020673at2759"/>
<evidence type="ECO:0000313" key="2">
    <source>
        <dbReference type="EMBL" id="CAF3342399.1"/>
    </source>
</evidence>
<proteinExistence type="predicted"/>
<dbReference type="AlphaFoldDB" id="A0A817VIS2"/>
<comment type="caution">
    <text evidence="2">The sequence shown here is derived from an EMBL/GenBank/DDBJ whole genome shotgun (WGS) entry which is preliminary data.</text>
</comment>
<feature type="compositionally biased region" description="Polar residues" evidence="1">
    <location>
        <begin position="147"/>
        <end position="160"/>
    </location>
</feature>
<evidence type="ECO:0000313" key="3">
    <source>
        <dbReference type="Proteomes" id="UP000663825"/>
    </source>
</evidence>
<feature type="region of interest" description="Disordered" evidence="1">
    <location>
        <begin position="147"/>
        <end position="199"/>
    </location>
</feature>
<accession>A0A817VIS2</accession>
<organism evidence="2 3">
    <name type="scientific">Rotaria socialis</name>
    <dbReference type="NCBI Taxonomy" id="392032"/>
    <lineage>
        <taxon>Eukaryota</taxon>
        <taxon>Metazoa</taxon>
        <taxon>Spiralia</taxon>
        <taxon>Gnathifera</taxon>
        <taxon>Rotifera</taxon>
        <taxon>Eurotatoria</taxon>
        <taxon>Bdelloidea</taxon>
        <taxon>Philodinida</taxon>
        <taxon>Philodinidae</taxon>
        <taxon>Rotaria</taxon>
    </lineage>
</organism>
<name>A0A817VIS2_9BILA</name>
<protein>
    <submittedName>
        <fullName evidence="2">Uncharacterized protein</fullName>
    </submittedName>
</protein>
<sequence length="199" mass="22531">MVNYLVSDESARLKLSQYITYLFKVYKAEDIEGLAKQRDLLPEKSQHTWIIPELIKNESDSSLSEEENAESNESIDIPFEMLEKMRNQPGWQPPKPAINTTIDPNKPKSLTCFPMKAGKDSTIESSNQELQQKSQLQSIEAMISNLLVSSPNNPTESMSSVPKPRDDCEQTSKKKNDDQLVSQDSDKRPNGENENIPTE</sequence>
<feature type="compositionally biased region" description="Basic and acidic residues" evidence="1">
    <location>
        <begin position="163"/>
        <end position="191"/>
    </location>
</feature>